<organism evidence="2 3">
    <name type="scientific">Wolfiporia cocos (strain MD-104)</name>
    <name type="common">Brown rot fungus</name>
    <dbReference type="NCBI Taxonomy" id="742152"/>
    <lineage>
        <taxon>Eukaryota</taxon>
        <taxon>Fungi</taxon>
        <taxon>Dikarya</taxon>
        <taxon>Basidiomycota</taxon>
        <taxon>Agaricomycotina</taxon>
        <taxon>Agaricomycetes</taxon>
        <taxon>Polyporales</taxon>
        <taxon>Phaeolaceae</taxon>
        <taxon>Wolfiporia</taxon>
    </lineage>
</organism>
<sequence length="59" mass="6986">MSQNICDILCNATGTEKYPLFFIRKWKQPHCFGKRFAKSMGFHYCNNKTAWMTSSLFKE</sequence>
<dbReference type="STRING" id="742152.A0A2H3J046"/>
<accession>A0A2H3J046</accession>
<dbReference type="Proteomes" id="UP000218811">
    <property type="component" value="Unassembled WGS sequence"/>
</dbReference>
<reference evidence="2 3" key="1">
    <citation type="journal article" date="2012" name="Science">
        <title>The Paleozoic origin of enzymatic lignin decomposition reconstructed from 31 fungal genomes.</title>
        <authorList>
            <person name="Floudas D."/>
            <person name="Binder M."/>
            <person name="Riley R."/>
            <person name="Barry K."/>
            <person name="Blanchette R.A."/>
            <person name="Henrissat B."/>
            <person name="Martinez A.T."/>
            <person name="Otillar R."/>
            <person name="Spatafora J.W."/>
            <person name="Yadav J.S."/>
            <person name="Aerts A."/>
            <person name="Benoit I."/>
            <person name="Boyd A."/>
            <person name="Carlson A."/>
            <person name="Copeland A."/>
            <person name="Coutinho P.M."/>
            <person name="de Vries R.P."/>
            <person name="Ferreira P."/>
            <person name="Findley K."/>
            <person name="Foster B."/>
            <person name="Gaskell J."/>
            <person name="Glotzer D."/>
            <person name="Gorecki P."/>
            <person name="Heitman J."/>
            <person name="Hesse C."/>
            <person name="Hori C."/>
            <person name="Igarashi K."/>
            <person name="Jurgens J.A."/>
            <person name="Kallen N."/>
            <person name="Kersten P."/>
            <person name="Kohler A."/>
            <person name="Kuees U."/>
            <person name="Kumar T.K.A."/>
            <person name="Kuo A."/>
            <person name="LaButti K."/>
            <person name="Larrondo L.F."/>
            <person name="Lindquist E."/>
            <person name="Ling A."/>
            <person name="Lombard V."/>
            <person name="Lucas S."/>
            <person name="Lundell T."/>
            <person name="Martin R."/>
            <person name="McLaughlin D.J."/>
            <person name="Morgenstern I."/>
            <person name="Morin E."/>
            <person name="Murat C."/>
            <person name="Nagy L.G."/>
            <person name="Nolan M."/>
            <person name="Ohm R.A."/>
            <person name="Patyshakuliyeva A."/>
            <person name="Rokas A."/>
            <person name="Ruiz-Duenas F.J."/>
            <person name="Sabat G."/>
            <person name="Salamov A."/>
            <person name="Samejima M."/>
            <person name="Schmutz J."/>
            <person name="Slot J.C."/>
            <person name="St John F."/>
            <person name="Stenlid J."/>
            <person name="Sun H."/>
            <person name="Sun S."/>
            <person name="Syed K."/>
            <person name="Tsang A."/>
            <person name="Wiebenga A."/>
            <person name="Young D."/>
            <person name="Pisabarro A."/>
            <person name="Eastwood D.C."/>
            <person name="Martin F."/>
            <person name="Cullen D."/>
            <person name="Grigoriev I.V."/>
            <person name="Hibbett D.S."/>
        </authorList>
    </citation>
    <scope>NUCLEOTIDE SEQUENCE [LARGE SCALE GENOMIC DNA]</scope>
    <source>
        <strain evidence="2 3">MD-104</strain>
    </source>
</reference>
<evidence type="ECO:0000313" key="3">
    <source>
        <dbReference type="Proteomes" id="UP000218811"/>
    </source>
</evidence>
<gene>
    <name evidence="2" type="ORF">WOLCODRAFT_79598</name>
</gene>
<evidence type="ECO:0000313" key="2">
    <source>
        <dbReference type="EMBL" id="PCH35075.1"/>
    </source>
</evidence>
<feature type="domain" description="DDE-1" evidence="1">
    <location>
        <begin position="8"/>
        <end position="59"/>
    </location>
</feature>
<dbReference type="InterPro" id="IPR004875">
    <property type="entry name" value="DDE_SF_endonuclease_dom"/>
</dbReference>
<dbReference type="AlphaFoldDB" id="A0A2H3J046"/>
<protein>
    <recommendedName>
        <fullName evidence="1">DDE-1 domain-containing protein</fullName>
    </recommendedName>
</protein>
<keyword evidence="3" id="KW-1185">Reference proteome</keyword>
<dbReference type="GO" id="GO:0003676">
    <property type="term" value="F:nucleic acid binding"/>
    <property type="evidence" value="ECO:0007669"/>
    <property type="project" value="InterPro"/>
</dbReference>
<dbReference type="Pfam" id="PF03184">
    <property type="entry name" value="DDE_1"/>
    <property type="match status" value="1"/>
</dbReference>
<name>A0A2H3J046_WOLCO</name>
<dbReference type="EMBL" id="KB467843">
    <property type="protein sequence ID" value="PCH35075.1"/>
    <property type="molecule type" value="Genomic_DNA"/>
</dbReference>
<evidence type="ECO:0000259" key="1">
    <source>
        <dbReference type="Pfam" id="PF03184"/>
    </source>
</evidence>
<proteinExistence type="predicted"/>
<dbReference type="OrthoDB" id="2618249at2759"/>